<dbReference type="PANTHER" id="PTHR41523:SF8">
    <property type="entry name" value="ETHYLENE RESPONSE SENSOR PROTEIN"/>
    <property type="match status" value="1"/>
</dbReference>
<keyword evidence="5" id="KW-0547">Nucleotide-binding</keyword>
<dbReference type="GO" id="GO:0004673">
    <property type="term" value="F:protein histidine kinase activity"/>
    <property type="evidence" value="ECO:0007669"/>
    <property type="project" value="UniProtKB-EC"/>
</dbReference>
<evidence type="ECO:0000313" key="11">
    <source>
        <dbReference type="Proteomes" id="UP000198393"/>
    </source>
</evidence>
<gene>
    <name evidence="10" type="ORF">SAMN05421640_3588</name>
</gene>
<dbReference type="PANTHER" id="PTHR41523">
    <property type="entry name" value="TWO-COMPONENT SYSTEM SENSOR PROTEIN"/>
    <property type="match status" value="1"/>
</dbReference>
<evidence type="ECO:0000256" key="6">
    <source>
        <dbReference type="ARBA" id="ARBA00022777"/>
    </source>
</evidence>
<sequence>MRKLLVYHFIFFQFSFAFTQNIQLIRSLTDSAEHVSNDSLRALLYSDLNYQWAEYDFDSAWYYAGKVLELGHQLDNPIIIGKGIRAQGLAYDYQNEFDSAIAYYQKAADHAIYHDDVIGLANAVFNLGVVHSFKGELEAAIEKYKEASRTYVEIDDTRMLGILYNNMGIIFRKTEKYALAKESYQKSLMYKEKRDDQNGILNTLTNISAACRFLNEYDSSVYYSNKALQLASELQNETAYLHELINLAIAHEALDNRNAALKYYEESAGLLKDDSPYDTKAQVLNALVLFYFEQDDLARSKKYLTRMGEVIDDKVKPDIAYEYNNLAANVYEKLGEPKRSLTHLKKAIKQKEQLWDNEVLTKTTELEQLYEKDKREAEIAQLNAETQLQAVSLSKKDQQRNGLIIFAVLLSVVAGLAIVMFRQKKKSLQEKEVLIQEIHHRVKNNLQVISSLLKLQAGNLEDEAAQKAVKEGESRVKAMALIHQRLYGTTDLKGVDAQDYFENLLSELFYSFGVNEELVDYQVNSSGIKLDIDTVIPLGLIVNELITNTLKYAFDQSKEGKITISLEEHNNQLVVSVADNGKGMDKSKLETSDSFGWKMIRSLSRKLEAEIDILSGAGTHVQLKLSQYKLVA</sequence>
<feature type="domain" description="Histidine kinase" evidence="9">
    <location>
        <begin position="437"/>
        <end position="629"/>
    </location>
</feature>
<dbReference type="Gene3D" id="3.30.450.20">
    <property type="entry name" value="PAS domain"/>
    <property type="match status" value="1"/>
</dbReference>
<dbReference type="InterPro" id="IPR011990">
    <property type="entry name" value="TPR-like_helical_dom_sf"/>
</dbReference>
<dbReference type="SUPFAM" id="SSF48452">
    <property type="entry name" value="TPR-like"/>
    <property type="match status" value="2"/>
</dbReference>
<dbReference type="InterPro" id="IPR036890">
    <property type="entry name" value="HATPase_C_sf"/>
</dbReference>
<keyword evidence="11" id="KW-1185">Reference proteome</keyword>
<dbReference type="PROSITE" id="PS50109">
    <property type="entry name" value="HIS_KIN"/>
    <property type="match status" value="1"/>
</dbReference>
<dbReference type="SMART" id="SM00028">
    <property type="entry name" value="TPR"/>
    <property type="match status" value="6"/>
</dbReference>
<dbReference type="InterPro" id="IPR005467">
    <property type="entry name" value="His_kinase_dom"/>
</dbReference>
<keyword evidence="8" id="KW-0812">Transmembrane</keyword>
<evidence type="ECO:0000256" key="7">
    <source>
        <dbReference type="ARBA" id="ARBA00022840"/>
    </source>
</evidence>
<dbReference type="Pfam" id="PF13424">
    <property type="entry name" value="TPR_12"/>
    <property type="match status" value="1"/>
</dbReference>
<name>A0A239M3K4_EKHLU</name>
<protein>
    <recommendedName>
        <fullName evidence="2">histidine kinase</fullName>
        <ecNumber evidence="2">2.7.13.3</ecNumber>
    </recommendedName>
</protein>
<feature type="transmembrane region" description="Helical" evidence="8">
    <location>
        <begin position="402"/>
        <end position="421"/>
    </location>
</feature>
<accession>A0A239M3K4</accession>
<dbReference type="Pfam" id="PF07568">
    <property type="entry name" value="HisKA_2"/>
    <property type="match status" value="1"/>
</dbReference>
<keyword evidence="8" id="KW-1133">Transmembrane helix</keyword>
<evidence type="ECO:0000259" key="9">
    <source>
        <dbReference type="PROSITE" id="PS50109"/>
    </source>
</evidence>
<evidence type="ECO:0000256" key="8">
    <source>
        <dbReference type="SAM" id="Phobius"/>
    </source>
</evidence>
<dbReference type="RefSeq" id="WP_089358254.1">
    <property type="nucleotide sequence ID" value="NZ_FZPD01000006.1"/>
</dbReference>
<organism evidence="10 11">
    <name type="scientific">Ekhidna lutea</name>
    <dbReference type="NCBI Taxonomy" id="447679"/>
    <lineage>
        <taxon>Bacteria</taxon>
        <taxon>Pseudomonadati</taxon>
        <taxon>Bacteroidota</taxon>
        <taxon>Cytophagia</taxon>
        <taxon>Cytophagales</taxon>
        <taxon>Reichenbachiellaceae</taxon>
        <taxon>Ekhidna</taxon>
    </lineage>
</organism>
<dbReference type="Gene3D" id="3.30.565.10">
    <property type="entry name" value="Histidine kinase-like ATPase, C-terminal domain"/>
    <property type="match status" value="1"/>
</dbReference>
<evidence type="ECO:0000256" key="2">
    <source>
        <dbReference type="ARBA" id="ARBA00012438"/>
    </source>
</evidence>
<keyword evidence="3" id="KW-0597">Phosphoprotein</keyword>
<dbReference type="InterPro" id="IPR011495">
    <property type="entry name" value="Sig_transdc_His_kin_sub2_dim/P"/>
</dbReference>
<keyword evidence="4" id="KW-0808">Transferase</keyword>
<keyword evidence="6 10" id="KW-0418">Kinase</keyword>
<dbReference type="Proteomes" id="UP000198393">
    <property type="component" value="Unassembled WGS sequence"/>
</dbReference>
<dbReference type="Gene3D" id="1.25.40.10">
    <property type="entry name" value="Tetratricopeptide repeat domain"/>
    <property type="match status" value="2"/>
</dbReference>
<dbReference type="SUPFAM" id="SSF55874">
    <property type="entry name" value="ATPase domain of HSP90 chaperone/DNA topoisomerase II/histidine kinase"/>
    <property type="match status" value="1"/>
</dbReference>
<proteinExistence type="predicted"/>
<dbReference type="OrthoDB" id="9767435at2"/>
<keyword evidence="7" id="KW-0067">ATP-binding</keyword>
<dbReference type="InterPro" id="IPR019734">
    <property type="entry name" value="TPR_rpt"/>
</dbReference>
<evidence type="ECO:0000256" key="1">
    <source>
        <dbReference type="ARBA" id="ARBA00000085"/>
    </source>
</evidence>
<dbReference type="Pfam" id="PF02518">
    <property type="entry name" value="HATPase_c"/>
    <property type="match status" value="1"/>
</dbReference>
<dbReference type="AlphaFoldDB" id="A0A239M3K4"/>
<reference evidence="10 11" key="1">
    <citation type="submission" date="2017-06" db="EMBL/GenBank/DDBJ databases">
        <authorList>
            <person name="Kim H.J."/>
            <person name="Triplett B.A."/>
        </authorList>
    </citation>
    <scope>NUCLEOTIDE SEQUENCE [LARGE SCALE GENOMIC DNA]</scope>
    <source>
        <strain evidence="10 11">DSM 19307</strain>
    </source>
</reference>
<evidence type="ECO:0000256" key="4">
    <source>
        <dbReference type="ARBA" id="ARBA00022679"/>
    </source>
</evidence>
<dbReference type="EMBL" id="FZPD01000006">
    <property type="protein sequence ID" value="SNT36728.1"/>
    <property type="molecule type" value="Genomic_DNA"/>
</dbReference>
<dbReference type="InterPro" id="IPR003594">
    <property type="entry name" value="HATPase_dom"/>
</dbReference>
<evidence type="ECO:0000313" key="10">
    <source>
        <dbReference type="EMBL" id="SNT36728.1"/>
    </source>
</evidence>
<dbReference type="EC" id="2.7.13.3" evidence="2"/>
<dbReference type="SMART" id="SM00387">
    <property type="entry name" value="HATPase_c"/>
    <property type="match status" value="1"/>
</dbReference>
<evidence type="ECO:0000256" key="3">
    <source>
        <dbReference type="ARBA" id="ARBA00022553"/>
    </source>
</evidence>
<evidence type="ECO:0000256" key="5">
    <source>
        <dbReference type="ARBA" id="ARBA00022741"/>
    </source>
</evidence>
<keyword evidence="8" id="KW-0472">Membrane</keyword>
<comment type="catalytic activity">
    <reaction evidence="1">
        <text>ATP + protein L-histidine = ADP + protein N-phospho-L-histidine.</text>
        <dbReference type="EC" id="2.7.13.3"/>
    </reaction>
</comment>
<dbReference type="GO" id="GO:0005524">
    <property type="term" value="F:ATP binding"/>
    <property type="evidence" value="ECO:0007669"/>
    <property type="project" value="UniProtKB-KW"/>
</dbReference>